<evidence type="ECO:0000313" key="3">
    <source>
        <dbReference type="Proteomes" id="UP000245680"/>
    </source>
</evidence>
<keyword evidence="1" id="KW-0812">Transmembrane</keyword>
<feature type="transmembrane region" description="Helical" evidence="1">
    <location>
        <begin position="12"/>
        <end position="30"/>
    </location>
</feature>
<comment type="caution">
    <text evidence="2">The sequence shown here is derived from an EMBL/GenBank/DDBJ whole genome shotgun (WGS) entry which is preliminary data.</text>
</comment>
<organism evidence="2 3">
    <name type="scientific">Meridianimarinicoccus roseus</name>
    <dbReference type="NCBI Taxonomy" id="2072018"/>
    <lineage>
        <taxon>Bacteria</taxon>
        <taxon>Pseudomonadati</taxon>
        <taxon>Pseudomonadota</taxon>
        <taxon>Alphaproteobacteria</taxon>
        <taxon>Rhodobacterales</taxon>
        <taxon>Paracoccaceae</taxon>
        <taxon>Meridianimarinicoccus</taxon>
    </lineage>
</organism>
<dbReference type="OrthoDB" id="9971410at2"/>
<dbReference type="AlphaFoldDB" id="A0A2V2LJU6"/>
<protein>
    <submittedName>
        <fullName evidence="2">Uncharacterized protein</fullName>
    </submittedName>
</protein>
<keyword evidence="3" id="KW-1185">Reference proteome</keyword>
<evidence type="ECO:0000256" key="1">
    <source>
        <dbReference type="SAM" id="Phobius"/>
    </source>
</evidence>
<evidence type="ECO:0000313" key="2">
    <source>
        <dbReference type="EMBL" id="PWR02609.1"/>
    </source>
</evidence>
<sequence length="71" mass="7299">MKQTGHRSTGDMISTVVFAGMALILGSEAASGTGPVWRDALLGLTALASLLGALRFPLAALTARLRGDEDT</sequence>
<proteinExistence type="predicted"/>
<gene>
    <name evidence="2" type="ORF">DKT77_10505</name>
</gene>
<feature type="transmembrane region" description="Helical" evidence="1">
    <location>
        <begin position="36"/>
        <end position="56"/>
    </location>
</feature>
<keyword evidence="1" id="KW-0472">Membrane</keyword>
<dbReference type="RefSeq" id="WP_109811658.1">
    <property type="nucleotide sequence ID" value="NZ_QGKU01000033.1"/>
</dbReference>
<accession>A0A2V2LJU6</accession>
<dbReference type="Proteomes" id="UP000245680">
    <property type="component" value="Unassembled WGS sequence"/>
</dbReference>
<name>A0A2V2LJU6_9RHOB</name>
<reference evidence="2 3" key="1">
    <citation type="submission" date="2018-05" db="EMBL/GenBank/DDBJ databases">
        <title>Rhodobacteraceae gen. nov., sp. nov. isolated from sea water.</title>
        <authorList>
            <person name="Ren Y."/>
        </authorList>
    </citation>
    <scope>NUCLEOTIDE SEQUENCE [LARGE SCALE GENOMIC DNA]</scope>
    <source>
        <strain evidence="2 3">TG-679</strain>
    </source>
</reference>
<keyword evidence="1" id="KW-1133">Transmembrane helix</keyword>
<dbReference type="EMBL" id="QGKU01000033">
    <property type="protein sequence ID" value="PWR02609.1"/>
    <property type="molecule type" value="Genomic_DNA"/>
</dbReference>